<dbReference type="EMBL" id="WUQX01000001">
    <property type="protein sequence ID" value="MXP78297.1"/>
    <property type="molecule type" value="Genomic_DNA"/>
</dbReference>
<gene>
    <name evidence="1" type="ORF">GN277_23975</name>
</gene>
<evidence type="ECO:0000313" key="1">
    <source>
        <dbReference type="EMBL" id="MXP78297.1"/>
    </source>
</evidence>
<evidence type="ECO:0000313" key="2">
    <source>
        <dbReference type="Proteomes" id="UP000460412"/>
    </source>
</evidence>
<protein>
    <submittedName>
        <fullName evidence="1">Uncharacterized protein</fullName>
    </submittedName>
</protein>
<name>A0A7X3SL83_9FIRM</name>
<reference evidence="1 2" key="1">
    <citation type="submission" date="2019-12" db="EMBL/GenBank/DDBJ databases">
        <title>Sporaefaciens musculi gen. nov., sp. nov., a novel bacterium isolated from the caecum of an obese mouse.</title>
        <authorList>
            <person name="Rasmussen T.S."/>
            <person name="Streidl T."/>
            <person name="Hitch T.C.A."/>
            <person name="Wortmann E."/>
            <person name="Deptula P."/>
            <person name="Hansen M."/>
            <person name="Nielsen D.S."/>
            <person name="Clavel T."/>
            <person name="Vogensen F.K."/>
        </authorList>
    </citation>
    <scope>NUCLEOTIDE SEQUENCE [LARGE SCALE GENOMIC DNA]</scope>
    <source>
        <strain evidence="1 2">WCA-9-b2</strain>
    </source>
</reference>
<dbReference type="RefSeq" id="WP_159754749.1">
    <property type="nucleotide sequence ID" value="NZ_WUQX01000001.1"/>
</dbReference>
<dbReference type="Proteomes" id="UP000460412">
    <property type="component" value="Unassembled WGS sequence"/>
</dbReference>
<keyword evidence="2" id="KW-1185">Reference proteome</keyword>
<comment type="caution">
    <text evidence="1">The sequence shown here is derived from an EMBL/GenBank/DDBJ whole genome shotgun (WGS) entry which is preliminary data.</text>
</comment>
<accession>A0A7X3SL83</accession>
<organism evidence="1 2">
    <name type="scientific">Sporofaciens musculi</name>
    <dbReference type="NCBI Taxonomy" id="2681861"/>
    <lineage>
        <taxon>Bacteria</taxon>
        <taxon>Bacillati</taxon>
        <taxon>Bacillota</taxon>
        <taxon>Clostridia</taxon>
        <taxon>Lachnospirales</taxon>
        <taxon>Lachnospiraceae</taxon>
        <taxon>Sporofaciens</taxon>
    </lineage>
</organism>
<proteinExistence type="predicted"/>
<sequence>MSEREKAMQLIKEIPDSKMIFVVNMLMKIKGLPVEEIELDEWDLEMIEEAKK</sequence>
<dbReference type="AlphaFoldDB" id="A0A7X3SL83"/>